<sequence>MLDRNLPPGLGAGVWAVHGLQIQGPGCALQAVGASLSFSAPAPRINLGRTRTIKAAFRATYSSVGMRDISIREARHVMCGNRKGQIALHCQFAPTSNLEQSAGGGDGDIEETAKAFVLSRFFLFNPL</sequence>
<dbReference type="AlphaFoldDB" id="A0AAV7MUW9"/>
<keyword evidence="2" id="KW-1185">Reference proteome</keyword>
<comment type="caution">
    <text evidence="1">The sequence shown here is derived from an EMBL/GenBank/DDBJ whole genome shotgun (WGS) entry which is preliminary data.</text>
</comment>
<reference evidence="1" key="1">
    <citation type="journal article" date="2022" name="bioRxiv">
        <title>Sequencing and chromosome-scale assembly of the giantPleurodeles waltlgenome.</title>
        <authorList>
            <person name="Brown T."/>
            <person name="Elewa A."/>
            <person name="Iarovenko S."/>
            <person name="Subramanian E."/>
            <person name="Araus A.J."/>
            <person name="Petzold A."/>
            <person name="Susuki M."/>
            <person name="Suzuki K.-i.T."/>
            <person name="Hayashi T."/>
            <person name="Toyoda A."/>
            <person name="Oliveira C."/>
            <person name="Osipova E."/>
            <person name="Leigh N.D."/>
            <person name="Simon A."/>
            <person name="Yun M.H."/>
        </authorList>
    </citation>
    <scope>NUCLEOTIDE SEQUENCE</scope>
    <source>
        <strain evidence="1">20211129_DDA</strain>
        <tissue evidence="1">Liver</tissue>
    </source>
</reference>
<protein>
    <submittedName>
        <fullName evidence="1">Uncharacterized protein</fullName>
    </submittedName>
</protein>
<accession>A0AAV7MUW9</accession>
<proteinExistence type="predicted"/>
<dbReference type="Proteomes" id="UP001066276">
    <property type="component" value="Chromosome 9"/>
</dbReference>
<evidence type="ECO:0000313" key="1">
    <source>
        <dbReference type="EMBL" id="KAJ1107566.1"/>
    </source>
</evidence>
<dbReference type="EMBL" id="JANPWB010000013">
    <property type="protein sequence ID" value="KAJ1107566.1"/>
    <property type="molecule type" value="Genomic_DNA"/>
</dbReference>
<evidence type="ECO:0000313" key="2">
    <source>
        <dbReference type="Proteomes" id="UP001066276"/>
    </source>
</evidence>
<name>A0AAV7MUW9_PLEWA</name>
<gene>
    <name evidence="1" type="ORF">NDU88_004956</name>
</gene>
<organism evidence="1 2">
    <name type="scientific">Pleurodeles waltl</name>
    <name type="common">Iberian ribbed newt</name>
    <dbReference type="NCBI Taxonomy" id="8319"/>
    <lineage>
        <taxon>Eukaryota</taxon>
        <taxon>Metazoa</taxon>
        <taxon>Chordata</taxon>
        <taxon>Craniata</taxon>
        <taxon>Vertebrata</taxon>
        <taxon>Euteleostomi</taxon>
        <taxon>Amphibia</taxon>
        <taxon>Batrachia</taxon>
        <taxon>Caudata</taxon>
        <taxon>Salamandroidea</taxon>
        <taxon>Salamandridae</taxon>
        <taxon>Pleurodelinae</taxon>
        <taxon>Pleurodeles</taxon>
    </lineage>
</organism>